<proteinExistence type="predicted"/>
<organism evidence="3 4">
    <name type="scientific">Adhaeribacter radiodurans</name>
    <dbReference type="NCBI Taxonomy" id="2745197"/>
    <lineage>
        <taxon>Bacteria</taxon>
        <taxon>Pseudomonadati</taxon>
        <taxon>Bacteroidota</taxon>
        <taxon>Cytophagia</taxon>
        <taxon>Cytophagales</taxon>
        <taxon>Hymenobacteraceae</taxon>
        <taxon>Adhaeribacter</taxon>
    </lineage>
</organism>
<evidence type="ECO:0000313" key="3">
    <source>
        <dbReference type="EMBL" id="QMU29639.1"/>
    </source>
</evidence>
<dbReference type="RefSeq" id="WP_182412099.1">
    <property type="nucleotide sequence ID" value="NZ_CP055153.1"/>
</dbReference>
<dbReference type="InterPro" id="IPR051781">
    <property type="entry name" value="Metallo-dep_Hydrolase"/>
</dbReference>
<keyword evidence="4" id="KW-1185">Reference proteome</keyword>
<dbReference type="GO" id="GO:0016810">
    <property type="term" value="F:hydrolase activity, acting on carbon-nitrogen (but not peptide) bonds"/>
    <property type="evidence" value="ECO:0007669"/>
    <property type="project" value="InterPro"/>
</dbReference>
<feature type="chain" id="PRO_5029846371" evidence="1">
    <location>
        <begin position="20"/>
        <end position="429"/>
    </location>
</feature>
<dbReference type="SUPFAM" id="SSF51556">
    <property type="entry name" value="Metallo-dependent hydrolases"/>
    <property type="match status" value="1"/>
</dbReference>
<keyword evidence="1" id="KW-0732">Signal</keyword>
<dbReference type="KEGG" id="add:HUW48_17085"/>
<dbReference type="Pfam" id="PF01979">
    <property type="entry name" value="Amidohydro_1"/>
    <property type="match status" value="1"/>
</dbReference>
<dbReference type="InterPro" id="IPR011059">
    <property type="entry name" value="Metal-dep_hydrolase_composite"/>
</dbReference>
<reference evidence="3 4" key="2">
    <citation type="submission" date="2020-08" db="EMBL/GenBank/DDBJ databases">
        <title>Adhaeribacter dokdonensis sp. nov., isolated from the rhizosphere of Elymus tsukushiensis, a plant native to the Dokdo Islands, Republic of Korea.</title>
        <authorList>
            <person name="Ghim S.Y."/>
        </authorList>
    </citation>
    <scope>NUCLEOTIDE SEQUENCE [LARGE SCALE GENOMIC DNA]</scope>
    <source>
        <strain evidence="3 4">KUDC8001</strain>
    </source>
</reference>
<dbReference type="Proteomes" id="UP000514509">
    <property type="component" value="Chromosome"/>
</dbReference>
<sequence length="429" mass="46537">MKILAFLLLLFTSVLPVFAQKQSTSYLIKAGKFYDAEKNQFLTDQEILISGSTIQAVGTRLKTPKNTQILDARNATVVPGLIDAHTHLLFKQKQTDGMEVGSKIPAAERLEEGQQFAEELLQVGFTTLRDLGNSGPYLDLQLQNNLQQAKTPAPRLYVSGPIISPPGGQFSKLAPADTFVIKQEYRVIKGSEQAKQAVQEHAAKGVNVIKVCMDCEGRYLNAAEIKAIVETAREKKLPVTAHAGSDKGARLAVLAGVNGIEHGYSLSDSTLSIMAQRKVYLVPTDVSREKAMLMVTGMGMKGKEAEDNANSFLNATHDRLKRARQKGVIIVAGSDFYNDMPTVTRGDGSRDVIIAYYEAGLSSANVLQTATINAATVMGIHNLVGTIKKGMKADIAIFNGDLEKAFPQSIVDLKMVLKDGQVISTKKAR</sequence>
<gene>
    <name evidence="3" type="ORF">HUW48_17085</name>
</gene>
<dbReference type="PANTHER" id="PTHR43135">
    <property type="entry name" value="ALPHA-D-RIBOSE 1-METHYLPHOSPHONATE 5-TRIPHOSPHATE DIPHOSPHATASE"/>
    <property type="match status" value="1"/>
</dbReference>
<keyword evidence="3" id="KW-0378">Hydrolase</keyword>
<dbReference type="InterPro" id="IPR032466">
    <property type="entry name" value="Metal_Hydrolase"/>
</dbReference>
<evidence type="ECO:0000313" key="4">
    <source>
        <dbReference type="Proteomes" id="UP000514509"/>
    </source>
</evidence>
<dbReference type="PANTHER" id="PTHR43135:SF3">
    <property type="entry name" value="ALPHA-D-RIBOSE 1-METHYLPHOSPHONATE 5-TRIPHOSPHATE DIPHOSPHATASE"/>
    <property type="match status" value="1"/>
</dbReference>
<evidence type="ECO:0000259" key="2">
    <source>
        <dbReference type="Pfam" id="PF01979"/>
    </source>
</evidence>
<dbReference type="Gene3D" id="3.20.20.140">
    <property type="entry name" value="Metal-dependent hydrolases"/>
    <property type="match status" value="1"/>
</dbReference>
<reference evidence="3 4" key="1">
    <citation type="submission" date="2020-06" db="EMBL/GenBank/DDBJ databases">
        <authorList>
            <person name="Hwang Y.J."/>
        </authorList>
    </citation>
    <scope>NUCLEOTIDE SEQUENCE [LARGE SCALE GENOMIC DNA]</scope>
    <source>
        <strain evidence="3 4">KUDC8001</strain>
    </source>
</reference>
<dbReference type="SUPFAM" id="SSF51338">
    <property type="entry name" value="Composite domain of metallo-dependent hydrolases"/>
    <property type="match status" value="1"/>
</dbReference>
<evidence type="ECO:0000256" key="1">
    <source>
        <dbReference type="SAM" id="SignalP"/>
    </source>
</evidence>
<dbReference type="EMBL" id="CP055153">
    <property type="protein sequence ID" value="QMU29639.1"/>
    <property type="molecule type" value="Genomic_DNA"/>
</dbReference>
<dbReference type="Gene3D" id="2.30.40.10">
    <property type="entry name" value="Urease, subunit C, domain 1"/>
    <property type="match status" value="1"/>
</dbReference>
<name>A0A7L7LB58_9BACT</name>
<feature type="signal peptide" evidence="1">
    <location>
        <begin position="1"/>
        <end position="19"/>
    </location>
</feature>
<accession>A0A7L7LB58</accession>
<feature type="domain" description="Amidohydrolase-related" evidence="2">
    <location>
        <begin position="76"/>
        <end position="421"/>
    </location>
</feature>
<dbReference type="InterPro" id="IPR006680">
    <property type="entry name" value="Amidohydro-rel"/>
</dbReference>
<dbReference type="AlphaFoldDB" id="A0A7L7LB58"/>
<protein>
    <submittedName>
        <fullName evidence="3">Amidohydrolase family protein</fullName>
    </submittedName>
</protein>